<accession>A0A2Z7A7Z5</accession>
<feature type="compositionally biased region" description="Polar residues" evidence="2">
    <location>
        <begin position="149"/>
        <end position="166"/>
    </location>
</feature>
<feature type="compositionally biased region" description="Polar residues" evidence="2">
    <location>
        <begin position="1460"/>
        <end position="1484"/>
    </location>
</feature>
<feature type="region of interest" description="Disordered" evidence="2">
    <location>
        <begin position="1374"/>
        <end position="1422"/>
    </location>
</feature>
<evidence type="ECO:0000313" key="5">
    <source>
        <dbReference type="Proteomes" id="UP000250235"/>
    </source>
</evidence>
<feature type="compositionally biased region" description="Gly residues" evidence="2">
    <location>
        <begin position="1514"/>
        <end position="1526"/>
    </location>
</feature>
<dbReference type="PROSITE" id="PS50090">
    <property type="entry name" value="MYB_LIKE"/>
    <property type="match status" value="1"/>
</dbReference>
<dbReference type="InterPro" id="IPR001005">
    <property type="entry name" value="SANT/Myb"/>
</dbReference>
<name>A0A2Z7A7Z5_9LAMI</name>
<dbReference type="InterPro" id="IPR044798">
    <property type="entry name" value="EAF1A/B"/>
</dbReference>
<dbReference type="PANTHER" id="PTHR46774">
    <property type="entry name" value="CHROMATIN MODIFICATION-RELATED PROTEIN EAF1 A-RELATED"/>
    <property type="match status" value="1"/>
</dbReference>
<keyword evidence="1" id="KW-0156">Chromatin regulator</keyword>
<dbReference type="Pfam" id="PF13921">
    <property type="entry name" value="Myb_DNA-bind_6"/>
    <property type="match status" value="1"/>
</dbReference>
<feature type="region of interest" description="Disordered" evidence="2">
    <location>
        <begin position="1764"/>
        <end position="1839"/>
    </location>
</feature>
<dbReference type="Proteomes" id="UP000250235">
    <property type="component" value="Unassembled WGS sequence"/>
</dbReference>
<feature type="compositionally biased region" description="Polar residues" evidence="2">
    <location>
        <begin position="843"/>
        <end position="871"/>
    </location>
</feature>
<feature type="region of interest" description="Disordered" evidence="2">
    <location>
        <begin position="1047"/>
        <end position="1075"/>
    </location>
</feature>
<dbReference type="SMART" id="SM00717">
    <property type="entry name" value="SANT"/>
    <property type="match status" value="1"/>
</dbReference>
<dbReference type="GO" id="GO:0006325">
    <property type="term" value="P:chromatin organization"/>
    <property type="evidence" value="ECO:0007669"/>
    <property type="project" value="UniProtKB-KW"/>
</dbReference>
<dbReference type="Pfam" id="PF07529">
    <property type="entry name" value="HSA"/>
    <property type="match status" value="1"/>
</dbReference>
<feature type="compositionally biased region" description="Low complexity" evidence="2">
    <location>
        <begin position="1494"/>
        <end position="1508"/>
    </location>
</feature>
<organism evidence="4 5">
    <name type="scientific">Dorcoceras hygrometricum</name>
    <dbReference type="NCBI Taxonomy" id="472368"/>
    <lineage>
        <taxon>Eukaryota</taxon>
        <taxon>Viridiplantae</taxon>
        <taxon>Streptophyta</taxon>
        <taxon>Embryophyta</taxon>
        <taxon>Tracheophyta</taxon>
        <taxon>Spermatophyta</taxon>
        <taxon>Magnoliopsida</taxon>
        <taxon>eudicotyledons</taxon>
        <taxon>Gunneridae</taxon>
        <taxon>Pentapetalae</taxon>
        <taxon>asterids</taxon>
        <taxon>lamiids</taxon>
        <taxon>Lamiales</taxon>
        <taxon>Gesneriaceae</taxon>
        <taxon>Didymocarpoideae</taxon>
        <taxon>Trichosporeae</taxon>
        <taxon>Loxocarpinae</taxon>
        <taxon>Dorcoceras</taxon>
    </lineage>
</organism>
<reference evidence="4 5" key="1">
    <citation type="journal article" date="2015" name="Proc. Natl. Acad. Sci. U.S.A.">
        <title>The resurrection genome of Boea hygrometrica: A blueprint for survival of dehydration.</title>
        <authorList>
            <person name="Xiao L."/>
            <person name="Yang G."/>
            <person name="Zhang L."/>
            <person name="Yang X."/>
            <person name="Zhao S."/>
            <person name="Ji Z."/>
            <person name="Zhou Q."/>
            <person name="Hu M."/>
            <person name="Wang Y."/>
            <person name="Chen M."/>
            <person name="Xu Y."/>
            <person name="Jin H."/>
            <person name="Xiao X."/>
            <person name="Hu G."/>
            <person name="Bao F."/>
            <person name="Hu Y."/>
            <person name="Wan P."/>
            <person name="Li L."/>
            <person name="Deng X."/>
            <person name="Kuang T."/>
            <person name="Xiang C."/>
            <person name="Zhu J.K."/>
            <person name="Oliver M.J."/>
            <person name="He Y."/>
        </authorList>
    </citation>
    <scope>NUCLEOTIDE SEQUENCE [LARGE SCALE GENOMIC DNA]</scope>
    <source>
        <strain evidence="5">cv. XS01</strain>
    </source>
</reference>
<protein>
    <recommendedName>
        <fullName evidence="3">Myb-like domain-containing protein</fullName>
    </recommendedName>
</protein>
<feature type="non-terminal residue" evidence="4">
    <location>
        <position position="1"/>
    </location>
</feature>
<feature type="compositionally biased region" description="Basic and acidic residues" evidence="2">
    <location>
        <begin position="167"/>
        <end position="184"/>
    </location>
</feature>
<gene>
    <name evidence="4" type="ORF">F511_20642</name>
</gene>
<dbReference type="CDD" id="cd00167">
    <property type="entry name" value="SANT"/>
    <property type="match status" value="1"/>
</dbReference>
<evidence type="ECO:0000256" key="1">
    <source>
        <dbReference type="ARBA" id="ARBA00022853"/>
    </source>
</evidence>
<feature type="region of interest" description="Disordered" evidence="2">
    <location>
        <begin position="832"/>
        <end position="872"/>
    </location>
</feature>
<feature type="domain" description="Myb-like" evidence="3">
    <location>
        <begin position="996"/>
        <end position="1048"/>
    </location>
</feature>
<feature type="region of interest" description="Disordered" evidence="2">
    <location>
        <begin position="106"/>
        <end position="127"/>
    </location>
</feature>
<evidence type="ECO:0000256" key="2">
    <source>
        <dbReference type="SAM" id="MobiDB-lite"/>
    </source>
</evidence>
<feature type="compositionally biased region" description="Polar residues" evidence="2">
    <location>
        <begin position="194"/>
        <end position="211"/>
    </location>
</feature>
<proteinExistence type="predicted"/>
<dbReference type="PANTHER" id="PTHR46774:SF3">
    <property type="entry name" value="CHROMATIN MODIFICATION-RELATED PROTEIN EAF1 A-RELATED"/>
    <property type="match status" value="1"/>
</dbReference>
<dbReference type="OrthoDB" id="372624at2759"/>
<feature type="region of interest" description="Disordered" evidence="2">
    <location>
        <begin position="141"/>
        <end position="211"/>
    </location>
</feature>
<dbReference type="SMART" id="SM00573">
    <property type="entry name" value="HSA"/>
    <property type="match status" value="1"/>
</dbReference>
<evidence type="ECO:0000313" key="4">
    <source>
        <dbReference type="EMBL" id="KZV17693.1"/>
    </source>
</evidence>
<dbReference type="InterPro" id="IPR014012">
    <property type="entry name" value="HSA_dom"/>
</dbReference>
<keyword evidence="5" id="KW-1185">Reference proteome</keyword>
<feature type="region of interest" description="Disordered" evidence="2">
    <location>
        <begin position="1590"/>
        <end position="1677"/>
    </location>
</feature>
<feature type="compositionally biased region" description="Low complexity" evidence="2">
    <location>
        <begin position="1375"/>
        <end position="1391"/>
    </location>
</feature>
<feature type="compositionally biased region" description="Polar residues" evidence="2">
    <location>
        <begin position="1392"/>
        <end position="1406"/>
    </location>
</feature>
<dbReference type="EMBL" id="KV018102">
    <property type="protein sequence ID" value="KZV17693.1"/>
    <property type="molecule type" value="Genomic_DNA"/>
</dbReference>
<evidence type="ECO:0000259" key="3">
    <source>
        <dbReference type="PROSITE" id="PS50090"/>
    </source>
</evidence>
<feature type="compositionally biased region" description="Polar residues" evidence="2">
    <location>
        <begin position="1650"/>
        <end position="1664"/>
    </location>
</feature>
<feature type="compositionally biased region" description="Low complexity" evidence="2">
    <location>
        <begin position="1798"/>
        <end position="1812"/>
    </location>
</feature>
<feature type="compositionally biased region" description="Low complexity" evidence="2">
    <location>
        <begin position="1665"/>
        <end position="1677"/>
    </location>
</feature>
<feature type="compositionally biased region" description="Polar residues" evidence="2">
    <location>
        <begin position="1813"/>
        <end position="1839"/>
    </location>
</feature>
<feature type="compositionally biased region" description="Low complexity" evidence="2">
    <location>
        <begin position="1548"/>
        <end position="1560"/>
    </location>
</feature>
<feature type="region of interest" description="Disordered" evidence="2">
    <location>
        <begin position="1460"/>
        <end position="1561"/>
    </location>
</feature>
<feature type="compositionally biased region" description="Polar residues" evidence="2">
    <location>
        <begin position="1606"/>
        <end position="1637"/>
    </location>
</feature>
<dbReference type="GO" id="GO:0035267">
    <property type="term" value="C:NuA4 histone acetyltransferase complex"/>
    <property type="evidence" value="ECO:0007669"/>
    <property type="project" value="InterPro"/>
</dbReference>
<sequence length="1839" mass="200545">FSSTSVSLANTEFDSMGDIVEGGVGIQNKTSPRRTAIQKVQVELRQEYDFRDERRRELEFLENGGNPLDFKLGYVSSVSVQSTSCTDQHPDLFETSEAKISFACTASPHGDSAESSGRPGTPHCEQNSADNLMLFATERKMSEGDKLSSHLNSSHVVPSEQSFQTDGSHKTMKPRDPSVSDLPKKAYKRRYRSRTSLDGTRSSSTDVNPSCGSLNSSLPLCHGPRDIKEFVADSKDQHPTSNCNSKFVNPIGDIHSKIALADGQRDAKLDDVKAVELDDDLLHRVSTDPASYTMAIGNPLNDQHNQQSLSVATGTPIETESKQPEVIQPVEELSSRVIECQPSVTLVNQSSSRQLNGVSNIERDEITYDSHYNTSCFINGMDSDVSCSQNGPGADGKSDTGICGTREYDVNDNIKNKTLDGLPVVESDEVVTEKKKTEDFESSALFSENTVFACQRQQNGTALQPQEELNQNCSTLKNEAINQFNSEDREASRSCGSEYDRMPAVSKFGDQHDEDSVLKEAKIIEAKRKRIMELLVESFPVEIHTKSKWDYVLEEMAWLANDFAQERTWKIVAASELCYRATLSSRLRNQEKISGMEAKKVAHTLSKAVIGFWQSVEESSKELDNQQSEETGSASVLAYAVRFLKYNTLHVLHNQAEFPPTPDRTSDLGIMDMSWEESLTEENLFYTIPPGAMEMYKKSIESHVAQCERIGASAPEEVETSACDTAADVAFQENVYDDDEEEISTYDLPVAYDGNKPARFGQNKQKQLARAYGARSFDVDSALLAVQYTDSNVLRQPSALMLKRPCSSLNVSIPTKRVRTASRRVMSPFSAGTSGCILGPNKTDASSGDTSSFQDDQSTLHGGSLVPNSLESELGGEFGKQLPFDSTEVSTKSKKRSKHLLQRVRWKNGSDSYQLESNGTEGLLVQPMMKKLKLRQPHDSSFDNSLPIGGSVTSPAASQMSNMSNSNKIIKVIGARDRGRKPKAIKMLGTQPGSGSPWSLFEDQALVVLVHDLGPNWELISDAINVTLHFKCIFRKPEECKERHHVLMDGTNGDGADSAEDSGSSQPYRSTLPGIPKGSARQLFQRLQEPMEEDTLNSHFDKIITIGQKQHYRKTQCCNQEPKQLQQPHSSHAISLSQVSPNNLSGGPVLTPLDFYDAAVVGPDILAVGNQGQLSSVLTNPNQGSVAPMLSASGASSTFQGSSSMMLGNSLQSSPGAHNSTARDGRYGVPRSASISIDEQQKMHQYSQVISGRNSTQHNVFAPGALPVTDRVRILTGGNGMGMTSGNNKSMSAARPGFQGIVSSSGSMLSPVMASANMHSVVGSGQGSSLPRPREALHVMRPGMSQGSQRQMMVPDIQVQVSPGSQGMPHLGGISSPFSSQTTSPQLSSYSGYNQQSHAVSSQQPHVISPHHTHFQAPARPNPQQQAYAIRLAKERQTQQRLLQQQPQQQMVPSNSLVPHVQSNTQFPMSSPMQTNPHVQSEMNSPPVALSPLTSTSSTNSITQQQQKQHVHTQGGGGNAQTGGSGLTNQISKQRQRQQQQFSLANRQHPQQRQLQQQQQAKVLSGLGRGNTMMHHIVPIDQSQLNEFSTNLGNEYSDNGEPPTPLVQSQSLSTGSTQNSVQPPRQYMSSQPFTPSLPQKKVYSGRAASSAKNPHQMPSHSDTNSPSHVSAVAPASLSSVQQSVPSLAVAGSNHQQVLPPRKFSALPRVSQPNCSINSEPLVKPQAKEFDTGQHQTSGSSVMDRLNKMDSNAVSSETNLSSLVSAVTNSTEPVPQAGQGLCQRPSASVPPIRHDVNVQWQQQPSHVQQYQPPIAQTQHPPYSNSNHYILSSNTPSPKGE</sequence>